<comment type="subcellular location">
    <subcellularLocation>
        <location evidence="1">Cell membrane</location>
        <topology evidence="1">Multi-pass membrane protein</topology>
    </subcellularLocation>
</comment>
<comment type="caution">
    <text evidence="18">The sequence shown here is derived from an EMBL/GenBank/DDBJ whole genome shotgun (WGS) entry which is preliminary data.</text>
</comment>
<comment type="similarity">
    <text evidence="2">Belongs to the cytochrome c oxidase bacterial subunit 4 family.</text>
</comment>
<keyword evidence="11 17" id="KW-0472">Membrane</keyword>
<dbReference type="GO" id="GO:0009486">
    <property type="term" value="F:cytochrome bo3 ubiquinol oxidase activity"/>
    <property type="evidence" value="ECO:0007669"/>
    <property type="project" value="InterPro"/>
</dbReference>
<sequence>MHNERSLHDIQREWHGTLKSYAIGFIGSIILTVISFFMTSAKILSGRFLAYTLVGLALIQAVIQLRYFLHLGQETKPRWETIIFYFMFLVLLIIALGSLWIMYDLNDRVMSDMAMGMTHD</sequence>
<feature type="transmembrane region" description="Helical" evidence="17">
    <location>
        <begin position="49"/>
        <end position="69"/>
    </location>
</feature>
<evidence type="ECO:0000256" key="16">
    <source>
        <dbReference type="ARBA" id="ARBA00032185"/>
    </source>
</evidence>
<gene>
    <name evidence="18" type="primary">cyoD</name>
    <name evidence="18" type="ORF">DB43_AD00060</name>
</gene>
<dbReference type="InterPro" id="IPR005171">
    <property type="entry name" value="Cyt_c_oxidase_su4_prok"/>
</dbReference>
<dbReference type="PANTHER" id="PTHR36835">
    <property type="entry name" value="CYTOCHROME BO(3) UBIQUINOL OXIDASE SUBUNIT 4"/>
    <property type="match status" value="1"/>
</dbReference>
<accession>A0A0C1E5B1</accession>
<evidence type="ECO:0000256" key="6">
    <source>
        <dbReference type="ARBA" id="ARBA00022475"/>
    </source>
</evidence>
<evidence type="ECO:0000256" key="14">
    <source>
        <dbReference type="ARBA" id="ARBA00030211"/>
    </source>
</evidence>
<evidence type="ECO:0000313" key="18">
    <source>
        <dbReference type="EMBL" id="KIA76527.1"/>
    </source>
</evidence>
<comment type="subunit">
    <text evidence="3">Heterooctamer of two A chains, two B chains, two C chains and two D chains.</text>
</comment>
<evidence type="ECO:0000256" key="4">
    <source>
        <dbReference type="ARBA" id="ARBA00014689"/>
    </source>
</evidence>
<dbReference type="AlphaFoldDB" id="A0A0C1E5B1"/>
<dbReference type="PANTHER" id="PTHR36835:SF1">
    <property type="entry name" value="CYTOCHROME BO(3) UBIQUINOL OXIDASE SUBUNIT 4"/>
    <property type="match status" value="1"/>
</dbReference>
<organism evidence="18 19">
    <name type="scientific">Parachlamydia acanthamoebae</name>
    <dbReference type="NCBI Taxonomy" id="83552"/>
    <lineage>
        <taxon>Bacteria</taxon>
        <taxon>Pseudomonadati</taxon>
        <taxon>Chlamydiota</taxon>
        <taxon>Chlamydiia</taxon>
        <taxon>Parachlamydiales</taxon>
        <taxon>Parachlamydiaceae</taxon>
        <taxon>Parachlamydia</taxon>
    </lineage>
</organism>
<evidence type="ECO:0000256" key="9">
    <source>
        <dbReference type="ARBA" id="ARBA00022989"/>
    </source>
</evidence>
<evidence type="ECO:0000256" key="7">
    <source>
        <dbReference type="ARBA" id="ARBA00022692"/>
    </source>
</evidence>
<keyword evidence="9 17" id="KW-1133">Transmembrane helix</keyword>
<evidence type="ECO:0000256" key="11">
    <source>
        <dbReference type="ARBA" id="ARBA00023136"/>
    </source>
</evidence>
<evidence type="ECO:0000256" key="3">
    <source>
        <dbReference type="ARBA" id="ARBA00011700"/>
    </source>
</evidence>
<dbReference type="GO" id="GO:0009319">
    <property type="term" value="C:cytochrome o ubiquinol oxidase complex"/>
    <property type="evidence" value="ECO:0007669"/>
    <property type="project" value="TreeGrafter"/>
</dbReference>
<feature type="transmembrane region" description="Helical" evidence="17">
    <location>
        <begin position="21"/>
        <end position="43"/>
    </location>
</feature>
<evidence type="ECO:0000256" key="13">
    <source>
        <dbReference type="ARBA" id="ARBA00030071"/>
    </source>
</evidence>
<dbReference type="EMBL" id="JSAM01000114">
    <property type="protein sequence ID" value="KIA76527.1"/>
    <property type="molecule type" value="Genomic_DNA"/>
</dbReference>
<keyword evidence="7 17" id="KW-0812">Transmembrane</keyword>
<dbReference type="Pfam" id="PF03626">
    <property type="entry name" value="COX4_pro"/>
    <property type="match status" value="1"/>
</dbReference>
<evidence type="ECO:0000256" key="12">
    <source>
        <dbReference type="ARBA" id="ARBA00025694"/>
    </source>
</evidence>
<evidence type="ECO:0000256" key="5">
    <source>
        <dbReference type="ARBA" id="ARBA00022448"/>
    </source>
</evidence>
<dbReference type="GO" id="GO:0015990">
    <property type="term" value="P:electron transport coupled proton transport"/>
    <property type="evidence" value="ECO:0007669"/>
    <property type="project" value="InterPro"/>
</dbReference>
<dbReference type="Proteomes" id="UP000031307">
    <property type="component" value="Unassembled WGS sequence"/>
</dbReference>
<dbReference type="GO" id="GO:0015078">
    <property type="term" value="F:proton transmembrane transporter activity"/>
    <property type="evidence" value="ECO:0007669"/>
    <property type="project" value="TreeGrafter"/>
</dbReference>
<evidence type="ECO:0000256" key="15">
    <source>
        <dbReference type="ARBA" id="ARBA00031887"/>
    </source>
</evidence>
<dbReference type="OMA" id="IVVHMVF"/>
<dbReference type="RefSeq" id="WP_013924099.1">
    <property type="nucleotide sequence ID" value="NZ_BAWW01000066.1"/>
</dbReference>
<dbReference type="NCBIfam" id="TIGR02847">
    <property type="entry name" value="CyoD"/>
    <property type="match status" value="1"/>
</dbReference>
<evidence type="ECO:0000256" key="2">
    <source>
        <dbReference type="ARBA" id="ARBA00008079"/>
    </source>
</evidence>
<keyword evidence="5" id="KW-0813">Transport</keyword>
<evidence type="ECO:0000313" key="19">
    <source>
        <dbReference type="Proteomes" id="UP000031307"/>
    </source>
</evidence>
<evidence type="ECO:0000256" key="8">
    <source>
        <dbReference type="ARBA" id="ARBA00022982"/>
    </source>
</evidence>
<protein>
    <recommendedName>
        <fullName evidence="4">Cytochrome bo(3) ubiquinol oxidase subunit 4</fullName>
    </recommendedName>
    <alternativeName>
        <fullName evidence="16">Cytochrome o ubiquinol oxidase subunit 4</fullName>
    </alternativeName>
    <alternativeName>
        <fullName evidence="13">Oxidase bo(3) subunit 4</fullName>
    </alternativeName>
    <alternativeName>
        <fullName evidence="14">Ubiquinol oxidase polypeptide IV</fullName>
    </alternativeName>
    <alternativeName>
        <fullName evidence="15">Ubiquinol oxidase subunit 4</fullName>
    </alternativeName>
</protein>
<keyword evidence="10" id="KW-0560">Oxidoreductase</keyword>
<comment type="function">
    <text evidence="12">Cytochrome bo(3) ubiquinol terminal oxidase is the component of the aerobic respiratory chain of E.coli that predominates when cells are grown at high aeration. Has proton pump activity across the membrane in addition to electron transfer, pumping 2 protons/electron.</text>
</comment>
<dbReference type="PATRIC" id="fig|83552.4.peg.2361"/>
<dbReference type="InterPro" id="IPR014210">
    <property type="entry name" value="Cyt_o_ubiqinol_oxidase_su4"/>
</dbReference>
<dbReference type="GO" id="GO:0019646">
    <property type="term" value="P:aerobic electron transport chain"/>
    <property type="evidence" value="ECO:0007669"/>
    <property type="project" value="TreeGrafter"/>
</dbReference>
<evidence type="ECO:0000256" key="17">
    <source>
        <dbReference type="SAM" id="Phobius"/>
    </source>
</evidence>
<keyword evidence="6" id="KW-1003">Cell membrane</keyword>
<evidence type="ECO:0000256" key="10">
    <source>
        <dbReference type="ARBA" id="ARBA00023002"/>
    </source>
</evidence>
<evidence type="ECO:0000256" key="1">
    <source>
        <dbReference type="ARBA" id="ARBA00004651"/>
    </source>
</evidence>
<reference evidence="18 19" key="1">
    <citation type="journal article" date="2014" name="Mol. Biol. Evol.">
        <title>Massive expansion of Ubiquitination-related gene families within the Chlamydiae.</title>
        <authorList>
            <person name="Domman D."/>
            <person name="Collingro A."/>
            <person name="Lagkouvardos I."/>
            <person name="Gehre L."/>
            <person name="Weinmaier T."/>
            <person name="Rattei T."/>
            <person name="Subtil A."/>
            <person name="Horn M."/>
        </authorList>
    </citation>
    <scope>NUCLEOTIDE SEQUENCE [LARGE SCALE GENOMIC DNA]</scope>
    <source>
        <strain evidence="18 19">OEW1</strain>
    </source>
</reference>
<dbReference type="InterPro" id="IPR050968">
    <property type="entry name" value="Cytochrome_c_oxidase_bac_sub4"/>
</dbReference>
<feature type="transmembrane region" description="Helical" evidence="17">
    <location>
        <begin position="81"/>
        <end position="103"/>
    </location>
</feature>
<dbReference type="GO" id="GO:0005886">
    <property type="term" value="C:plasma membrane"/>
    <property type="evidence" value="ECO:0007669"/>
    <property type="project" value="UniProtKB-SubCell"/>
</dbReference>
<proteinExistence type="inferred from homology"/>
<keyword evidence="8" id="KW-0249">Electron transport</keyword>
<name>A0A0C1E5B1_9BACT</name>